<evidence type="ECO:0000256" key="7">
    <source>
        <dbReference type="ARBA" id="ARBA00022840"/>
    </source>
</evidence>
<dbReference type="HOGENOM" id="CLU_025113_4_2_1"/>
<keyword evidence="7" id="KW-0067">ATP-binding</keyword>
<evidence type="ECO:0000256" key="9">
    <source>
        <dbReference type="ARBA" id="ARBA00023146"/>
    </source>
</evidence>
<dbReference type="PANTHER" id="PTHR11476:SF7">
    <property type="entry name" value="HISTIDINE--TRNA LIGASE"/>
    <property type="match status" value="1"/>
</dbReference>
<evidence type="ECO:0000256" key="11">
    <source>
        <dbReference type="ARBA" id="ARBA00047639"/>
    </source>
</evidence>
<dbReference type="PANTHER" id="PTHR11476">
    <property type="entry name" value="HISTIDYL-TRNA SYNTHETASE"/>
    <property type="match status" value="1"/>
</dbReference>
<evidence type="ECO:0000256" key="13">
    <source>
        <dbReference type="ARBA" id="ARBA00067413"/>
    </source>
</evidence>
<evidence type="ECO:0000259" key="16">
    <source>
        <dbReference type="PROSITE" id="PS50862"/>
    </source>
</evidence>
<evidence type="ECO:0000256" key="2">
    <source>
        <dbReference type="ARBA" id="ARBA00008226"/>
    </source>
</evidence>
<protein>
    <recommendedName>
        <fullName evidence="13">Histidine--tRNA ligase, mitochondrial</fullName>
        <ecNumber evidence="3">6.1.1.21</ecNumber>
    </recommendedName>
    <alternativeName>
        <fullName evidence="10">Histidyl-tRNA synthetase</fullName>
    </alternativeName>
</protein>
<keyword evidence="4" id="KW-0963">Cytoplasm</keyword>
<dbReference type="GO" id="GO:0005829">
    <property type="term" value="C:cytosol"/>
    <property type="evidence" value="ECO:0007669"/>
    <property type="project" value="TreeGrafter"/>
</dbReference>
<dbReference type="InterPro" id="IPR004516">
    <property type="entry name" value="HisRS/HisZ"/>
</dbReference>
<evidence type="ECO:0000256" key="3">
    <source>
        <dbReference type="ARBA" id="ARBA00012815"/>
    </source>
</evidence>
<feature type="binding site" evidence="14">
    <location>
        <begin position="96"/>
        <end position="98"/>
    </location>
    <ligand>
        <name>L-histidine</name>
        <dbReference type="ChEBI" id="CHEBI:57595"/>
    </ligand>
</feature>
<feature type="domain" description="Aminoacyl-transfer RNA synthetases class-II family profile" evidence="16">
    <location>
        <begin position="1"/>
        <end position="374"/>
    </location>
</feature>
<dbReference type="OrthoDB" id="1906957at2759"/>
<keyword evidence="9" id="KW-0030">Aminoacyl-tRNA synthetase</keyword>
<keyword evidence="8" id="KW-0648">Protein biosynthesis</keyword>
<name>F0X710_GROCL</name>
<evidence type="ECO:0000313" key="17">
    <source>
        <dbReference type="EMBL" id="EFX06651.1"/>
    </source>
</evidence>
<dbReference type="GO" id="GO:0032543">
    <property type="term" value="P:mitochondrial translation"/>
    <property type="evidence" value="ECO:0007669"/>
    <property type="project" value="TreeGrafter"/>
</dbReference>
<proteinExistence type="inferred from homology"/>
<evidence type="ECO:0000256" key="1">
    <source>
        <dbReference type="ARBA" id="ARBA00004496"/>
    </source>
</evidence>
<dbReference type="InterPro" id="IPR045864">
    <property type="entry name" value="aa-tRNA-synth_II/BPL/LPL"/>
</dbReference>
<keyword evidence="6" id="KW-0547">Nucleotide-binding</keyword>
<feature type="region of interest" description="Disordered" evidence="15">
    <location>
        <begin position="314"/>
        <end position="336"/>
    </location>
</feature>
<dbReference type="STRING" id="655863.F0X710"/>
<gene>
    <name evidence="17" type="ORF">CMQ_6972</name>
</gene>
<evidence type="ECO:0000256" key="4">
    <source>
        <dbReference type="ARBA" id="ARBA00022490"/>
    </source>
</evidence>
<dbReference type="InterPro" id="IPR036621">
    <property type="entry name" value="Anticodon-bd_dom_sf"/>
</dbReference>
<dbReference type="EC" id="6.1.1.21" evidence="3"/>
<dbReference type="Pfam" id="PF03129">
    <property type="entry name" value="HGTP_anticodon"/>
    <property type="match status" value="1"/>
</dbReference>
<evidence type="ECO:0000256" key="12">
    <source>
        <dbReference type="ARBA" id="ARBA00058343"/>
    </source>
</evidence>
<keyword evidence="5" id="KW-0436">Ligase</keyword>
<dbReference type="PROSITE" id="PS50862">
    <property type="entry name" value="AA_TRNA_LIGASE_II"/>
    <property type="match status" value="1"/>
</dbReference>
<evidence type="ECO:0000256" key="15">
    <source>
        <dbReference type="SAM" id="MobiDB-lite"/>
    </source>
</evidence>
<dbReference type="InterPro" id="IPR015807">
    <property type="entry name" value="His-tRNA-ligase"/>
</dbReference>
<dbReference type="Pfam" id="PF13393">
    <property type="entry name" value="tRNA-synt_His"/>
    <property type="match status" value="1"/>
</dbReference>
<evidence type="ECO:0000256" key="10">
    <source>
        <dbReference type="ARBA" id="ARBA00030619"/>
    </source>
</evidence>
<dbReference type="Gene3D" id="3.30.930.10">
    <property type="entry name" value="Bira Bifunctional Protein, Domain 2"/>
    <property type="match status" value="1"/>
</dbReference>
<dbReference type="EMBL" id="GL629729">
    <property type="protein sequence ID" value="EFX06651.1"/>
    <property type="molecule type" value="Genomic_DNA"/>
</dbReference>
<dbReference type="GeneID" id="25980464"/>
<feature type="binding site" evidence="14">
    <location>
        <position position="139"/>
    </location>
    <ligand>
        <name>L-histidine</name>
        <dbReference type="ChEBI" id="CHEBI:57595"/>
    </ligand>
</feature>
<feature type="binding site" evidence="14">
    <location>
        <position position="293"/>
    </location>
    <ligand>
        <name>L-histidine</name>
        <dbReference type="ChEBI" id="CHEBI:57595"/>
    </ligand>
</feature>
<dbReference type="FunFam" id="3.30.930.10:FF:000021">
    <property type="entry name" value="Probable histidine--tRNA ligase, mitochondrial"/>
    <property type="match status" value="1"/>
</dbReference>
<dbReference type="FunCoup" id="F0X710">
    <property type="interactions" value="793"/>
</dbReference>
<dbReference type="AlphaFoldDB" id="F0X710"/>
<dbReference type="InterPro" id="IPR006195">
    <property type="entry name" value="aa-tRNA-synth_II"/>
</dbReference>
<comment type="subcellular location">
    <subcellularLocation>
        <location evidence="1">Cytoplasm</location>
    </subcellularLocation>
</comment>
<reference evidence="17 18" key="1">
    <citation type="journal article" date="2011" name="Proc. Natl. Acad. Sci. U.S.A.">
        <title>Genome and transcriptome analyses of the mountain pine beetle-fungal symbiont Grosmannia clavigera, a lodgepole pine pathogen.</title>
        <authorList>
            <person name="DiGuistini S."/>
            <person name="Wang Y."/>
            <person name="Liao N.Y."/>
            <person name="Taylor G."/>
            <person name="Tanguay P."/>
            <person name="Feau N."/>
            <person name="Henrissat B."/>
            <person name="Chan S.K."/>
            <person name="Hesse-Orce U."/>
            <person name="Alamouti S.M."/>
            <person name="Tsui C.K.M."/>
            <person name="Docking R.T."/>
            <person name="Levasseur A."/>
            <person name="Haridas S."/>
            <person name="Robertson G."/>
            <person name="Birol I."/>
            <person name="Holt R.A."/>
            <person name="Marra M.A."/>
            <person name="Hamelin R.C."/>
            <person name="Hirst M."/>
            <person name="Jones S.J.M."/>
            <person name="Bohlmann J."/>
            <person name="Breuil C."/>
        </authorList>
    </citation>
    <scope>NUCLEOTIDE SEQUENCE [LARGE SCALE GENOMIC DNA]</scope>
    <source>
        <strain evidence="18">kw1407 / UAMH 11150</strain>
    </source>
</reference>
<dbReference type="SUPFAM" id="SSF52954">
    <property type="entry name" value="Class II aaRS ABD-related"/>
    <property type="match status" value="1"/>
</dbReference>
<evidence type="ECO:0000256" key="8">
    <source>
        <dbReference type="ARBA" id="ARBA00022917"/>
    </source>
</evidence>
<feature type="binding site" evidence="14">
    <location>
        <begin position="297"/>
        <end position="298"/>
    </location>
    <ligand>
        <name>L-histidine</name>
        <dbReference type="ChEBI" id="CHEBI:57595"/>
    </ligand>
</feature>
<dbReference type="GO" id="GO:0006427">
    <property type="term" value="P:histidyl-tRNA aminoacylation"/>
    <property type="evidence" value="ECO:0007669"/>
    <property type="project" value="InterPro"/>
</dbReference>
<comment type="similarity">
    <text evidence="2">Belongs to the class-II aminoacyl-tRNA synthetase family.</text>
</comment>
<dbReference type="InterPro" id="IPR041715">
    <property type="entry name" value="HisRS-like_core"/>
</dbReference>
<dbReference type="NCBIfam" id="TIGR00442">
    <property type="entry name" value="hisS"/>
    <property type="match status" value="1"/>
</dbReference>
<dbReference type="GO" id="GO:0003723">
    <property type="term" value="F:RNA binding"/>
    <property type="evidence" value="ECO:0007669"/>
    <property type="project" value="TreeGrafter"/>
</dbReference>
<dbReference type="GO" id="GO:0004821">
    <property type="term" value="F:histidine-tRNA ligase activity"/>
    <property type="evidence" value="ECO:0007669"/>
    <property type="project" value="UniProtKB-EC"/>
</dbReference>
<evidence type="ECO:0000256" key="14">
    <source>
        <dbReference type="PIRSR" id="PIRSR001549-1"/>
    </source>
</evidence>
<feature type="binding site" evidence="14">
    <location>
        <position position="123"/>
    </location>
    <ligand>
        <name>L-histidine</name>
        <dbReference type="ChEBI" id="CHEBI:57595"/>
    </ligand>
</feature>
<dbReference type="Proteomes" id="UP000007796">
    <property type="component" value="Unassembled WGS sequence"/>
</dbReference>
<dbReference type="eggNOG" id="KOG1936">
    <property type="taxonomic scope" value="Eukaryota"/>
</dbReference>
<dbReference type="GO" id="GO:0005739">
    <property type="term" value="C:mitochondrion"/>
    <property type="evidence" value="ECO:0007669"/>
    <property type="project" value="TreeGrafter"/>
</dbReference>
<evidence type="ECO:0000256" key="5">
    <source>
        <dbReference type="ARBA" id="ARBA00022598"/>
    </source>
</evidence>
<keyword evidence="18" id="KW-1185">Reference proteome</keyword>
<organism evidence="18">
    <name type="scientific">Grosmannia clavigera (strain kw1407 / UAMH 11150)</name>
    <name type="common">Blue stain fungus</name>
    <name type="synonym">Graphiocladiella clavigera</name>
    <dbReference type="NCBI Taxonomy" id="655863"/>
    <lineage>
        <taxon>Eukaryota</taxon>
        <taxon>Fungi</taxon>
        <taxon>Dikarya</taxon>
        <taxon>Ascomycota</taxon>
        <taxon>Pezizomycotina</taxon>
        <taxon>Sordariomycetes</taxon>
        <taxon>Sordariomycetidae</taxon>
        <taxon>Ophiostomatales</taxon>
        <taxon>Ophiostomataceae</taxon>
        <taxon>Leptographium</taxon>
    </lineage>
</organism>
<feature type="binding site" evidence="14">
    <location>
        <position position="143"/>
    </location>
    <ligand>
        <name>L-histidine</name>
        <dbReference type="ChEBI" id="CHEBI:57595"/>
    </ligand>
</feature>
<dbReference type="Gene3D" id="3.40.50.800">
    <property type="entry name" value="Anticodon-binding domain"/>
    <property type="match status" value="1"/>
</dbReference>
<comment type="catalytic activity">
    <reaction evidence="11">
        <text>tRNA(His) + L-histidine + ATP = L-histidyl-tRNA(His) + AMP + diphosphate + H(+)</text>
        <dbReference type="Rhea" id="RHEA:17313"/>
        <dbReference type="Rhea" id="RHEA-COMP:9665"/>
        <dbReference type="Rhea" id="RHEA-COMP:9689"/>
        <dbReference type="ChEBI" id="CHEBI:15378"/>
        <dbReference type="ChEBI" id="CHEBI:30616"/>
        <dbReference type="ChEBI" id="CHEBI:33019"/>
        <dbReference type="ChEBI" id="CHEBI:57595"/>
        <dbReference type="ChEBI" id="CHEBI:78442"/>
        <dbReference type="ChEBI" id="CHEBI:78527"/>
        <dbReference type="ChEBI" id="CHEBI:456215"/>
        <dbReference type="EC" id="6.1.1.21"/>
    </reaction>
</comment>
<dbReference type="InterPro" id="IPR004154">
    <property type="entry name" value="Anticodon-bd"/>
</dbReference>
<sequence length="496" mass="55100">MRMATKEKQEKQEKAKAAAVQLKVPKGTRDWTGADSIIRDSIFQTVTDVFRRHGAVALDTPVFELKEVLAGKYGEDSRLIYDLADQGGELCALRYDLTVPFARWLAMNKVQQFRRYHIAKVYRRDQPAVARGRMREFYQCDFDIAGQYDRMIPDAEILRVVHEVFAALQQDIVVKLNHRQILDGIFAVSGVPDDKIRTISSAVDKLDKLPWAEVRKEMVEEKGLAEVVADQIGDYVKHSGDIATVVALLRADARLAADPNIQQGVADMELLATYLDAFGVPSSQISFDLSLCRGLDYYTGLIFEVIVRPTAEEAEEASAQDRKKSKSKSKAAEEPQVGSIAAGGRYDNLVGMYGKTQIPCVGISFGVDRIFTILKARREKEAGRQRVRETDVYVMAFGAGAGFTGLLTERMRIARRLWDAGIKAEFVAKTKPRLPQQFKAAEDVPLGVILGEDELAQGQVRLKMLGTGAAGEADEKDRGQLVAEEDLAAEIKKLLI</sequence>
<dbReference type="SUPFAM" id="SSF55681">
    <property type="entry name" value="Class II aaRS and biotin synthetases"/>
    <property type="match status" value="1"/>
</dbReference>
<dbReference type="PIRSF" id="PIRSF001549">
    <property type="entry name" value="His-tRNA_synth"/>
    <property type="match status" value="1"/>
</dbReference>
<evidence type="ECO:0000313" key="18">
    <source>
        <dbReference type="Proteomes" id="UP000007796"/>
    </source>
</evidence>
<comment type="function">
    <text evidence="12">Catalyzes the aminoacylation of histidyl-tRNA in both the cytoplasm and the mitochondrion.</text>
</comment>
<dbReference type="InParanoid" id="F0X710"/>
<evidence type="ECO:0000256" key="6">
    <source>
        <dbReference type="ARBA" id="ARBA00022741"/>
    </source>
</evidence>
<dbReference type="GO" id="GO:0005524">
    <property type="term" value="F:ATP binding"/>
    <property type="evidence" value="ECO:0007669"/>
    <property type="project" value="UniProtKB-KW"/>
</dbReference>
<dbReference type="RefSeq" id="XP_014176133.1">
    <property type="nucleotide sequence ID" value="XM_014320658.1"/>
</dbReference>
<dbReference type="CDD" id="cd00773">
    <property type="entry name" value="HisRS-like_core"/>
    <property type="match status" value="1"/>
</dbReference>
<accession>F0X710</accession>
<dbReference type="FunFam" id="3.40.50.800:FF:000015">
    <property type="entry name" value="Histidyl-tRNA synthetase, mitochondrial"/>
    <property type="match status" value="1"/>
</dbReference>